<proteinExistence type="predicted"/>
<protein>
    <submittedName>
        <fullName evidence="1">Uncharacterized protein</fullName>
    </submittedName>
</protein>
<accession>W6YI80</accession>
<gene>
    <name evidence="1" type="ORF">COCCADRAFT_85645</name>
</gene>
<dbReference type="EMBL" id="KI964551">
    <property type="protein sequence ID" value="EUC37383.1"/>
    <property type="molecule type" value="Genomic_DNA"/>
</dbReference>
<dbReference type="RefSeq" id="XP_007708276.1">
    <property type="nucleotide sequence ID" value="XM_007710086.1"/>
</dbReference>
<dbReference type="Proteomes" id="UP000053841">
    <property type="component" value="Unassembled WGS sequence"/>
</dbReference>
<evidence type="ECO:0000313" key="1">
    <source>
        <dbReference type="EMBL" id="EUC37383.1"/>
    </source>
</evidence>
<dbReference type="KEGG" id="bze:COCCADRAFT_85645"/>
<keyword evidence="2" id="KW-1185">Reference proteome</keyword>
<reference evidence="1 2" key="1">
    <citation type="journal article" date="2013" name="PLoS Genet.">
        <title>Comparative genome structure, secondary metabolite, and effector coding capacity across Cochliobolus pathogens.</title>
        <authorList>
            <person name="Condon B.J."/>
            <person name="Leng Y."/>
            <person name="Wu D."/>
            <person name="Bushley K.E."/>
            <person name="Ohm R.A."/>
            <person name="Otillar R."/>
            <person name="Martin J."/>
            <person name="Schackwitz W."/>
            <person name="Grimwood J."/>
            <person name="MohdZainudin N."/>
            <person name="Xue C."/>
            <person name="Wang R."/>
            <person name="Manning V.A."/>
            <person name="Dhillon B."/>
            <person name="Tu Z.J."/>
            <person name="Steffenson B.J."/>
            <person name="Salamov A."/>
            <person name="Sun H."/>
            <person name="Lowry S."/>
            <person name="LaButti K."/>
            <person name="Han J."/>
            <person name="Copeland A."/>
            <person name="Lindquist E."/>
            <person name="Barry K."/>
            <person name="Schmutz J."/>
            <person name="Baker S.E."/>
            <person name="Ciuffetti L.M."/>
            <person name="Grigoriev I.V."/>
            <person name="Zhong S."/>
            <person name="Turgeon B.G."/>
        </authorList>
    </citation>
    <scope>NUCLEOTIDE SEQUENCE [LARGE SCALE GENOMIC DNA]</scope>
    <source>
        <strain evidence="1 2">26-R-13</strain>
    </source>
</reference>
<name>W6YI80_COCC2</name>
<sequence>MVVFNFTQKGAKFTDDTYTVSTSRLYIHLSHLSSPHTHTHIHDSAKRPLSWCYVCGRENLAKGHLWGTYIKNPPGSNAQGCGGGSR</sequence>
<evidence type="ECO:0000313" key="2">
    <source>
        <dbReference type="Proteomes" id="UP000053841"/>
    </source>
</evidence>
<organism evidence="1 2">
    <name type="scientific">Cochliobolus carbonum (strain 26-R-13)</name>
    <name type="common">Maize leaf spot fungus</name>
    <name type="synonym">Bipolaris zeicola</name>
    <dbReference type="NCBI Taxonomy" id="930089"/>
    <lineage>
        <taxon>Eukaryota</taxon>
        <taxon>Fungi</taxon>
        <taxon>Dikarya</taxon>
        <taxon>Ascomycota</taxon>
        <taxon>Pezizomycotina</taxon>
        <taxon>Dothideomycetes</taxon>
        <taxon>Pleosporomycetidae</taxon>
        <taxon>Pleosporales</taxon>
        <taxon>Pleosporineae</taxon>
        <taxon>Pleosporaceae</taxon>
        <taxon>Bipolaris</taxon>
    </lineage>
</organism>
<dbReference type="HOGENOM" id="CLU_2497564_0_0_1"/>
<dbReference type="GeneID" id="19151996"/>
<dbReference type="AlphaFoldDB" id="W6YI80"/>